<feature type="domain" description="HTH gntR-type" evidence="4">
    <location>
        <begin position="8"/>
        <end position="75"/>
    </location>
</feature>
<dbReference type="Gene3D" id="1.10.10.10">
    <property type="entry name" value="Winged helix-like DNA-binding domain superfamily/Winged helix DNA-binding domain"/>
    <property type="match status" value="1"/>
</dbReference>
<evidence type="ECO:0000259" key="4">
    <source>
        <dbReference type="PROSITE" id="PS50949"/>
    </source>
</evidence>
<dbReference type="KEGG" id="maga:Mag101_06050"/>
<organism evidence="5 6">
    <name type="scientific">Microbulbifer agarilyticus</name>
    <dbReference type="NCBI Taxonomy" id="260552"/>
    <lineage>
        <taxon>Bacteria</taxon>
        <taxon>Pseudomonadati</taxon>
        <taxon>Pseudomonadota</taxon>
        <taxon>Gammaproteobacteria</taxon>
        <taxon>Cellvibrionales</taxon>
        <taxon>Microbulbiferaceae</taxon>
        <taxon>Microbulbifer</taxon>
    </lineage>
</organism>
<dbReference type="RefSeq" id="WP_010133183.1">
    <property type="nucleotide sequence ID" value="NZ_CP019650.1"/>
</dbReference>
<sequence>MREATKIIPVREQIADQLRSDIISGDLAPTTKLNEQQLANRFGVSRGPVRDVLLQLTKEGLLVAKNNCGVSVNSVLDPSMQELMVDIRRRIEVFAISQLKGKLTEMDFAELEDILVRLQDAFDAQEFNEVTKADIDFHRYLVHAAGGDELINLWYPIVLRMRMNYKRISKPKDCVDEHRAILEALKANKINVATTALRANIK</sequence>
<dbReference type="CDD" id="cd07377">
    <property type="entry name" value="WHTH_GntR"/>
    <property type="match status" value="1"/>
</dbReference>
<evidence type="ECO:0000256" key="1">
    <source>
        <dbReference type="ARBA" id="ARBA00023015"/>
    </source>
</evidence>
<dbReference type="STRING" id="260552.Mag101_06050"/>
<dbReference type="EMBL" id="CP019650">
    <property type="protein sequence ID" value="AQQ67247.1"/>
    <property type="molecule type" value="Genomic_DNA"/>
</dbReference>
<dbReference type="Pfam" id="PF07729">
    <property type="entry name" value="FCD"/>
    <property type="match status" value="1"/>
</dbReference>
<dbReference type="SMART" id="SM00345">
    <property type="entry name" value="HTH_GNTR"/>
    <property type="match status" value="1"/>
</dbReference>
<dbReference type="PRINTS" id="PR00035">
    <property type="entry name" value="HTHGNTR"/>
</dbReference>
<dbReference type="SUPFAM" id="SSF46785">
    <property type="entry name" value="Winged helix' DNA-binding domain"/>
    <property type="match status" value="1"/>
</dbReference>
<keyword evidence="2" id="KW-0238">DNA-binding</keyword>
<keyword evidence="3" id="KW-0804">Transcription</keyword>
<dbReference type="SMART" id="SM00895">
    <property type="entry name" value="FCD"/>
    <property type="match status" value="1"/>
</dbReference>
<keyword evidence="6" id="KW-1185">Reference proteome</keyword>
<dbReference type="eggNOG" id="COG1802">
    <property type="taxonomic scope" value="Bacteria"/>
</dbReference>
<protein>
    <submittedName>
        <fullName evidence="5">GntR family transcriptional regulator</fullName>
    </submittedName>
</protein>
<proteinExistence type="predicted"/>
<evidence type="ECO:0000313" key="5">
    <source>
        <dbReference type="EMBL" id="AQQ67247.1"/>
    </source>
</evidence>
<dbReference type="PROSITE" id="PS50949">
    <property type="entry name" value="HTH_GNTR"/>
    <property type="match status" value="1"/>
</dbReference>
<reference evidence="5" key="1">
    <citation type="submission" date="2017-02" db="EMBL/GenBank/DDBJ databases">
        <title>Genome of Microbulbifer agarilyticus GP101.</title>
        <authorList>
            <person name="Jung J."/>
            <person name="Bae S.S."/>
            <person name="Baek K."/>
        </authorList>
    </citation>
    <scope>NUCLEOTIDE SEQUENCE [LARGE SCALE GENOMIC DNA]</scope>
    <source>
        <strain evidence="5">GP101</strain>
    </source>
</reference>
<dbReference type="InterPro" id="IPR036388">
    <property type="entry name" value="WH-like_DNA-bd_sf"/>
</dbReference>
<dbReference type="SUPFAM" id="SSF48008">
    <property type="entry name" value="GntR ligand-binding domain-like"/>
    <property type="match status" value="1"/>
</dbReference>
<keyword evidence="1" id="KW-0805">Transcription regulation</keyword>
<dbReference type="InterPro" id="IPR008920">
    <property type="entry name" value="TF_FadR/GntR_C"/>
</dbReference>
<dbReference type="PANTHER" id="PTHR43537">
    <property type="entry name" value="TRANSCRIPTIONAL REGULATOR, GNTR FAMILY"/>
    <property type="match status" value="1"/>
</dbReference>
<evidence type="ECO:0000313" key="6">
    <source>
        <dbReference type="Proteomes" id="UP000188219"/>
    </source>
</evidence>
<name>A0A1Q2M4Q8_9GAMM</name>
<dbReference type="OrthoDB" id="9799812at2"/>
<dbReference type="GO" id="GO:0003677">
    <property type="term" value="F:DNA binding"/>
    <property type="evidence" value="ECO:0007669"/>
    <property type="project" value="UniProtKB-KW"/>
</dbReference>
<dbReference type="Gene3D" id="1.20.120.530">
    <property type="entry name" value="GntR ligand-binding domain-like"/>
    <property type="match status" value="1"/>
</dbReference>
<dbReference type="GO" id="GO:0003700">
    <property type="term" value="F:DNA-binding transcription factor activity"/>
    <property type="evidence" value="ECO:0007669"/>
    <property type="project" value="InterPro"/>
</dbReference>
<accession>A0A1Q2M4Q8</accession>
<dbReference type="Proteomes" id="UP000188219">
    <property type="component" value="Chromosome"/>
</dbReference>
<dbReference type="InterPro" id="IPR036390">
    <property type="entry name" value="WH_DNA-bd_sf"/>
</dbReference>
<dbReference type="Pfam" id="PF00392">
    <property type="entry name" value="GntR"/>
    <property type="match status" value="1"/>
</dbReference>
<evidence type="ECO:0000256" key="2">
    <source>
        <dbReference type="ARBA" id="ARBA00023125"/>
    </source>
</evidence>
<dbReference type="InterPro" id="IPR000524">
    <property type="entry name" value="Tscrpt_reg_HTH_GntR"/>
</dbReference>
<gene>
    <name evidence="5" type="ORF">Mag101_06050</name>
</gene>
<dbReference type="PANTHER" id="PTHR43537:SF24">
    <property type="entry name" value="GLUCONATE OPERON TRANSCRIPTIONAL REPRESSOR"/>
    <property type="match status" value="1"/>
</dbReference>
<evidence type="ECO:0000256" key="3">
    <source>
        <dbReference type="ARBA" id="ARBA00023163"/>
    </source>
</evidence>
<dbReference type="AlphaFoldDB" id="A0A1Q2M4Q8"/>
<dbReference type="InterPro" id="IPR011711">
    <property type="entry name" value="GntR_C"/>
</dbReference>